<evidence type="ECO:0000256" key="13">
    <source>
        <dbReference type="ARBA" id="ARBA00023204"/>
    </source>
</evidence>
<evidence type="ECO:0000256" key="4">
    <source>
        <dbReference type="ARBA" id="ARBA00022679"/>
    </source>
</evidence>
<dbReference type="Pfam" id="PF00476">
    <property type="entry name" value="DNA_pol_A"/>
    <property type="match status" value="1"/>
</dbReference>
<gene>
    <name evidence="16" type="primary">polA</name>
    <name evidence="21" type="ORF">OSSY52_05570</name>
</gene>
<dbReference type="GO" id="GO:0006261">
    <property type="term" value="P:DNA-templated DNA replication"/>
    <property type="evidence" value="ECO:0007669"/>
    <property type="project" value="UniProtKB-UniRule"/>
</dbReference>
<dbReference type="NCBIfam" id="TIGR00593">
    <property type="entry name" value="pola"/>
    <property type="match status" value="1"/>
</dbReference>
<reference evidence="21 22" key="1">
    <citation type="submission" date="2018-06" db="EMBL/GenBank/DDBJ databases">
        <title>Genome sequencing of Oceanotoga sp. sy52.</title>
        <authorList>
            <person name="Mori K."/>
        </authorList>
    </citation>
    <scope>NUCLEOTIDE SEQUENCE [LARGE SCALE GENOMIC DNA]</scope>
    <source>
        <strain evidence="22">sy52</strain>
    </source>
</reference>
<dbReference type="CDD" id="cd09898">
    <property type="entry name" value="H3TH_53EXO"/>
    <property type="match status" value="1"/>
</dbReference>
<evidence type="ECO:0000256" key="14">
    <source>
        <dbReference type="ARBA" id="ARBA00049244"/>
    </source>
</evidence>
<feature type="region of interest" description="Disordered" evidence="17">
    <location>
        <begin position="627"/>
        <end position="647"/>
    </location>
</feature>
<keyword evidence="12 16" id="KW-0238">DNA-binding</keyword>
<dbReference type="FunFam" id="1.10.150.20:FF:000002">
    <property type="entry name" value="DNA polymerase I"/>
    <property type="match status" value="1"/>
</dbReference>
<evidence type="ECO:0000256" key="3">
    <source>
        <dbReference type="ARBA" id="ARBA00020311"/>
    </source>
</evidence>
<feature type="compositionally biased region" description="Polar residues" evidence="17">
    <location>
        <begin position="627"/>
        <end position="646"/>
    </location>
</feature>
<dbReference type="InterPro" id="IPR029060">
    <property type="entry name" value="PIN-like_dom_sf"/>
</dbReference>
<keyword evidence="10 16" id="KW-0269">Exonuclease</keyword>
<dbReference type="SMART" id="SM00279">
    <property type="entry name" value="HhH2"/>
    <property type="match status" value="1"/>
</dbReference>
<accession>A0A7G1G576</accession>
<dbReference type="InterPro" id="IPR002298">
    <property type="entry name" value="DNA_polymerase_A"/>
</dbReference>
<evidence type="ECO:0000256" key="9">
    <source>
        <dbReference type="ARBA" id="ARBA00022801"/>
    </source>
</evidence>
<comment type="function">
    <text evidence="16">In addition to polymerase activity, this DNA polymerase exhibits 3'-5' and 5'-3' exonuclease activity.</text>
</comment>
<comment type="similarity">
    <text evidence="1 16">Belongs to the DNA polymerase type-A family.</text>
</comment>
<evidence type="ECO:0000256" key="1">
    <source>
        <dbReference type="ARBA" id="ARBA00007705"/>
    </source>
</evidence>
<keyword evidence="5 16" id="KW-0548">Nucleotidyltransferase</keyword>
<dbReference type="SUPFAM" id="SSF53098">
    <property type="entry name" value="Ribonuclease H-like"/>
    <property type="match status" value="1"/>
</dbReference>
<protein>
    <recommendedName>
        <fullName evidence="3 15">DNA polymerase I</fullName>
        <ecNumber evidence="2 15">2.7.7.7</ecNumber>
    </recommendedName>
</protein>
<evidence type="ECO:0000259" key="20">
    <source>
        <dbReference type="SMART" id="SM00482"/>
    </source>
</evidence>
<keyword evidence="11 16" id="KW-0239">DNA-directed DNA polymerase</keyword>
<dbReference type="SUPFAM" id="SSF47807">
    <property type="entry name" value="5' to 3' exonuclease, C-terminal subdomain"/>
    <property type="match status" value="1"/>
</dbReference>
<dbReference type="InParanoid" id="A0A7G1G576"/>
<dbReference type="Pfam" id="PF02739">
    <property type="entry name" value="5_3_exonuc_N"/>
    <property type="match status" value="1"/>
</dbReference>
<dbReference type="PANTHER" id="PTHR10133:SF27">
    <property type="entry name" value="DNA POLYMERASE NU"/>
    <property type="match status" value="1"/>
</dbReference>
<dbReference type="NCBIfam" id="NF004397">
    <property type="entry name" value="PRK05755.1"/>
    <property type="match status" value="1"/>
</dbReference>
<dbReference type="CDD" id="cd08637">
    <property type="entry name" value="DNA_pol_A_pol_I_C"/>
    <property type="match status" value="1"/>
</dbReference>
<dbReference type="AlphaFoldDB" id="A0A7G1G576"/>
<dbReference type="Pfam" id="PF01612">
    <property type="entry name" value="DNA_pol_A_exo1"/>
    <property type="match status" value="1"/>
</dbReference>
<dbReference type="Gene3D" id="1.10.150.20">
    <property type="entry name" value="5' to 3' exonuclease, C-terminal subdomain"/>
    <property type="match status" value="2"/>
</dbReference>
<keyword evidence="22" id="KW-1185">Reference proteome</keyword>
<dbReference type="FunFam" id="1.10.150.20:FF:000003">
    <property type="entry name" value="DNA polymerase I"/>
    <property type="match status" value="1"/>
</dbReference>
<dbReference type="Gene3D" id="3.30.420.10">
    <property type="entry name" value="Ribonuclease H-like superfamily/Ribonuclease H"/>
    <property type="match status" value="1"/>
</dbReference>
<keyword evidence="4 16" id="KW-0808">Transferase</keyword>
<dbReference type="SUPFAM" id="SSF88723">
    <property type="entry name" value="PIN domain-like"/>
    <property type="match status" value="1"/>
</dbReference>
<name>A0A7G1G576_9BACT</name>
<dbReference type="InterPro" id="IPR020046">
    <property type="entry name" value="5-3_exonucl_a-hlix_arch_N"/>
</dbReference>
<dbReference type="FunCoup" id="A0A7G1G576">
    <property type="interactions" value="245"/>
</dbReference>
<keyword evidence="7" id="KW-0540">Nuclease</keyword>
<dbReference type="EMBL" id="AP018712">
    <property type="protein sequence ID" value="BBE30416.1"/>
    <property type="molecule type" value="Genomic_DNA"/>
</dbReference>
<sequence>MGDLYLIDGTGIAYRAFFALDTWLKNSKGLTTNAILGTSRMMLKLLNDFIRKDEDSILFVMDKKTKTYRNELLESYKANRPKAPDEFIEQIPYILNMVEYMGINVTSADGYEADDIIATAAVKYKDLYDNIYIVTSDKDMMQLIKENIFILRPEKGITDIVMYEENRVKEKMGVPPKKIIDLLSLMGDSADNIPGVKGIGIKTAQKLLNVYNDIEDIYEHIEELKGAIKTKLIAGKDMAYLSKRLVRLQYDAPLNYEKKDLIYTGFTDKFQDYLKELEFKRIIKELGFENEEKIESQENDYSKKVEYELFASENVKDLYKKIEKSSKISFDLETTSLIPNKAKVLGVALSPEPFVGYYLDLSNETEEKKKEILTELSNLIIKKDIIGQNIKYDISVLKNYDINIENIYFDTMIGAFLISPDSRRFNMDDLAEKYLNYKTTKYKEVMSGTLFSKTLKDVNIESVKDYASEDADITHRLYKVIYPKVNASKLDRILNEVELPLIPVLAEMETNGVYFDTKYLKQLEGEFSKKVNQLMIDMENLAGYPFNPNSPKQVGELLYKKIGLKGKKKTKTGSYSTDAESLEYLKGQHPIIEKILENRKYQKLLSTYVIAIPKMVNEKTGRVHTSFNQTGTSTGRLSSSDPNLQNLPIREEEGGRIRKAVKPQSEDGILLSADYSQIELRVLAHISKDETLINAYKHGKDIHTITASKIFGISEEEVDSHARRVGKTVNFSIVYGVSGYGLAQRVGIGVAQAQTFINKYFELYKGVGSYQKSILEFAKNNGYVETLMGRKRFIKNIRANKNEIERMAINSPIQGTAADIMKLAMIKLYKNLPSYAKMILQVHDEIVIELPKSKLEEVKPILKDCMENAFKLDVPLEIDMKYGDYWMK</sequence>
<dbReference type="GO" id="GO:0003677">
    <property type="term" value="F:DNA binding"/>
    <property type="evidence" value="ECO:0007669"/>
    <property type="project" value="UniProtKB-UniRule"/>
</dbReference>
<dbReference type="SMART" id="SM00474">
    <property type="entry name" value="35EXOc"/>
    <property type="match status" value="1"/>
</dbReference>
<evidence type="ECO:0000256" key="12">
    <source>
        <dbReference type="ARBA" id="ARBA00023125"/>
    </source>
</evidence>
<dbReference type="InterPro" id="IPR012337">
    <property type="entry name" value="RNaseH-like_sf"/>
</dbReference>
<organism evidence="21 22">
    <name type="scientific">Tepiditoga spiralis</name>
    <dbReference type="NCBI Taxonomy" id="2108365"/>
    <lineage>
        <taxon>Bacteria</taxon>
        <taxon>Thermotogati</taxon>
        <taxon>Thermotogota</taxon>
        <taxon>Thermotogae</taxon>
        <taxon>Petrotogales</taxon>
        <taxon>Petrotogaceae</taxon>
        <taxon>Tepiditoga</taxon>
    </lineage>
</organism>
<evidence type="ECO:0000256" key="5">
    <source>
        <dbReference type="ARBA" id="ARBA00022695"/>
    </source>
</evidence>
<dbReference type="InterPro" id="IPR002562">
    <property type="entry name" value="3'-5'_exonuclease_dom"/>
</dbReference>
<evidence type="ECO:0000256" key="17">
    <source>
        <dbReference type="SAM" id="MobiDB-lite"/>
    </source>
</evidence>
<evidence type="ECO:0000256" key="6">
    <source>
        <dbReference type="ARBA" id="ARBA00022705"/>
    </source>
</evidence>
<dbReference type="PANTHER" id="PTHR10133">
    <property type="entry name" value="DNA POLYMERASE I"/>
    <property type="match status" value="1"/>
</dbReference>
<dbReference type="InterPro" id="IPR001098">
    <property type="entry name" value="DNA-dir_DNA_pol_A_palm_dom"/>
</dbReference>
<dbReference type="FunFam" id="1.20.1060.10:FF:000001">
    <property type="entry name" value="DNA polymerase I"/>
    <property type="match status" value="1"/>
</dbReference>
<dbReference type="Gene3D" id="3.30.70.370">
    <property type="match status" value="1"/>
</dbReference>
<dbReference type="CDD" id="cd06139">
    <property type="entry name" value="DNA_polA_I_Ecoli_like_exo"/>
    <property type="match status" value="1"/>
</dbReference>
<dbReference type="EC" id="2.7.7.7" evidence="2 15"/>
<evidence type="ECO:0000259" key="19">
    <source>
        <dbReference type="SMART" id="SM00475"/>
    </source>
</evidence>
<evidence type="ECO:0000256" key="10">
    <source>
        <dbReference type="ARBA" id="ARBA00022839"/>
    </source>
</evidence>
<comment type="catalytic activity">
    <reaction evidence="14 16">
        <text>DNA(n) + a 2'-deoxyribonucleoside 5'-triphosphate = DNA(n+1) + diphosphate</text>
        <dbReference type="Rhea" id="RHEA:22508"/>
        <dbReference type="Rhea" id="RHEA-COMP:17339"/>
        <dbReference type="Rhea" id="RHEA-COMP:17340"/>
        <dbReference type="ChEBI" id="CHEBI:33019"/>
        <dbReference type="ChEBI" id="CHEBI:61560"/>
        <dbReference type="ChEBI" id="CHEBI:173112"/>
        <dbReference type="EC" id="2.7.7.7"/>
    </reaction>
</comment>
<dbReference type="RefSeq" id="WP_190615514.1">
    <property type="nucleotide sequence ID" value="NZ_AP018712.1"/>
</dbReference>
<keyword evidence="9 16" id="KW-0378">Hydrolase</keyword>
<evidence type="ECO:0000256" key="8">
    <source>
        <dbReference type="ARBA" id="ARBA00022763"/>
    </source>
</evidence>
<dbReference type="GO" id="GO:0006302">
    <property type="term" value="P:double-strand break repair"/>
    <property type="evidence" value="ECO:0007669"/>
    <property type="project" value="TreeGrafter"/>
</dbReference>
<feature type="domain" description="5'-3' exonuclease" evidence="19">
    <location>
        <begin position="2"/>
        <end position="264"/>
    </location>
</feature>
<dbReference type="GO" id="GO:0008409">
    <property type="term" value="F:5'-3' exonuclease activity"/>
    <property type="evidence" value="ECO:0007669"/>
    <property type="project" value="UniProtKB-UniRule"/>
</dbReference>
<evidence type="ECO:0000256" key="11">
    <source>
        <dbReference type="ARBA" id="ARBA00022932"/>
    </source>
</evidence>
<evidence type="ECO:0000313" key="22">
    <source>
        <dbReference type="Proteomes" id="UP000516361"/>
    </source>
</evidence>
<evidence type="ECO:0000259" key="18">
    <source>
        <dbReference type="SMART" id="SM00474"/>
    </source>
</evidence>
<dbReference type="KEGG" id="ocy:OSSY52_05570"/>
<keyword evidence="13 16" id="KW-0234">DNA repair</keyword>
<feature type="domain" description="DNA-directed DNA polymerase family A palm" evidence="20">
    <location>
        <begin position="654"/>
        <end position="854"/>
    </location>
</feature>
<dbReference type="Gene3D" id="3.40.50.1010">
    <property type="entry name" value="5'-nuclease"/>
    <property type="match status" value="1"/>
</dbReference>
<evidence type="ECO:0000256" key="7">
    <source>
        <dbReference type="ARBA" id="ARBA00022722"/>
    </source>
</evidence>
<dbReference type="InterPro" id="IPR036279">
    <property type="entry name" value="5-3_exonuclease_C_sf"/>
</dbReference>
<proteinExistence type="inferred from homology"/>
<dbReference type="PRINTS" id="PR00868">
    <property type="entry name" value="DNAPOLI"/>
</dbReference>
<dbReference type="GO" id="GO:0008408">
    <property type="term" value="F:3'-5' exonuclease activity"/>
    <property type="evidence" value="ECO:0007669"/>
    <property type="project" value="UniProtKB-UniRule"/>
</dbReference>
<dbReference type="InterPro" id="IPR020045">
    <property type="entry name" value="DNA_polI_H3TH"/>
</dbReference>
<dbReference type="SMART" id="SM00475">
    <property type="entry name" value="53EXOc"/>
    <property type="match status" value="1"/>
</dbReference>
<dbReference type="Gene3D" id="1.20.1060.10">
    <property type="entry name" value="Taq DNA Polymerase, Chain T, domain 4"/>
    <property type="match status" value="1"/>
</dbReference>
<keyword evidence="6 16" id="KW-0235">DNA replication</keyword>
<dbReference type="SMART" id="SM00482">
    <property type="entry name" value="POLAc"/>
    <property type="match status" value="1"/>
</dbReference>
<dbReference type="CDD" id="cd09859">
    <property type="entry name" value="PIN_53EXO"/>
    <property type="match status" value="1"/>
</dbReference>
<dbReference type="InterPro" id="IPR036397">
    <property type="entry name" value="RNaseH_sf"/>
</dbReference>
<dbReference type="SUPFAM" id="SSF56672">
    <property type="entry name" value="DNA/RNA polymerases"/>
    <property type="match status" value="1"/>
</dbReference>
<evidence type="ECO:0000313" key="21">
    <source>
        <dbReference type="EMBL" id="BBE30416.1"/>
    </source>
</evidence>
<evidence type="ECO:0000256" key="16">
    <source>
        <dbReference type="RuleBase" id="RU004460"/>
    </source>
</evidence>
<dbReference type="InterPro" id="IPR002421">
    <property type="entry name" value="5-3_exonuclease"/>
</dbReference>
<feature type="domain" description="3'-5' exonuclease" evidence="18">
    <location>
        <begin position="306"/>
        <end position="486"/>
    </location>
</feature>
<evidence type="ECO:0000256" key="2">
    <source>
        <dbReference type="ARBA" id="ARBA00012417"/>
    </source>
</evidence>
<dbReference type="InterPro" id="IPR043502">
    <property type="entry name" value="DNA/RNA_pol_sf"/>
</dbReference>
<dbReference type="InterPro" id="IPR008918">
    <property type="entry name" value="HhH2"/>
</dbReference>
<dbReference type="Pfam" id="PF01367">
    <property type="entry name" value="5_3_exonuc"/>
    <property type="match status" value="1"/>
</dbReference>
<dbReference type="InterPro" id="IPR018320">
    <property type="entry name" value="DNA_polymerase_1"/>
</dbReference>
<keyword evidence="8 16" id="KW-0227">DNA damage</keyword>
<dbReference type="GO" id="GO:0003887">
    <property type="term" value="F:DNA-directed DNA polymerase activity"/>
    <property type="evidence" value="ECO:0007669"/>
    <property type="project" value="UniProtKB-UniRule"/>
</dbReference>
<dbReference type="Proteomes" id="UP000516361">
    <property type="component" value="Chromosome"/>
</dbReference>
<evidence type="ECO:0000256" key="15">
    <source>
        <dbReference type="NCBIfam" id="TIGR00593"/>
    </source>
</evidence>